<feature type="compositionally biased region" description="Gly residues" evidence="1">
    <location>
        <begin position="421"/>
        <end position="458"/>
    </location>
</feature>
<reference evidence="2" key="1">
    <citation type="journal article" date="2022" name="Int. J. Mol. Sci.">
        <title>Draft Genome of Tanacetum Coccineum: Genomic Comparison of Closely Related Tanacetum-Family Plants.</title>
        <authorList>
            <person name="Yamashiro T."/>
            <person name="Shiraishi A."/>
            <person name="Nakayama K."/>
            <person name="Satake H."/>
        </authorList>
    </citation>
    <scope>NUCLEOTIDE SEQUENCE</scope>
</reference>
<proteinExistence type="predicted"/>
<dbReference type="EMBL" id="BQNB010017599">
    <property type="protein sequence ID" value="GJT65057.1"/>
    <property type="molecule type" value="Genomic_DNA"/>
</dbReference>
<evidence type="ECO:0000313" key="3">
    <source>
        <dbReference type="Proteomes" id="UP001151760"/>
    </source>
</evidence>
<name>A0ABQ5FNY1_9ASTR</name>
<evidence type="ECO:0000313" key="2">
    <source>
        <dbReference type="EMBL" id="GJT65057.1"/>
    </source>
</evidence>
<dbReference type="PANTHER" id="PTHR31973:SF197">
    <property type="entry name" value="SWIM-TYPE DOMAIN-CONTAINING PROTEIN"/>
    <property type="match status" value="1"/>
</dbReference>
<dbReference type="PANTHER" id="PTHR31973">
    <property type="entry name" value="POLYPROTEIN, PUTATIVE-RELATED"/>
    <property type="match status" value="1"/>
</dbReference>
<keyword evidence="3" id="KW-1185">Reference proteome</keyword>
<reference evidence="2" key="2">
    <citation type="submission" date="2022-01" db="EMBL/GenBank/DDBJ databases">
        <authorList>
            <person name="Yamashiro T."/>
            <person name="Shiraishi A."/>
            <person name="Satake H."/>
            <person name="Nakayama K."/>
        </authorList>
    </citation>
    <scope>NUCLEOTIDE SEQUENCE</scope>
</reference>
<feature type="compositionally biased region" description="Basic and acidic residues" evidence="1">
    <location>
        <begin position="538"/>
        <end position="550"/>
    </location>
</feature>
<gene>
    <name evidence="2" type="ORF">Tco_1016537</name>
</gene>
<organism evidence="2 3">
    <name type="scientific">Tanacetum coccineum</name>
    <dbReference type="NCBI Taxonomy" id="301880"/>
    <lineage>
        <taxon>Eukaryota</taxon>
        <taxon>Viridiplantae</taxon>
        <taxon>Streptophyta</taxon>
        <taxon>Embryophyta</taxon>
        <taxon>Tracheophyta</taxon>
        <taxon>Spermatophyta</taxon>
        <taxon>Magnoliopsida</taxon>
        <taxon>eudicotyledons</taxon>
        <taxon>Gunneridae</taxon>
        <taxon>Pentapetalae</taxon>
        <taxon>asterids</taxon>
        <taxon>campanulids</taxon>
        <taxon>Asterales</taxon>
        <taxon>Asteraceae</taxon>
        <taxon>Asteroideae</taxon>
        <taxon>Anthemideae</taxon>
        <taxon>Anthemidinae</taxon>
        <taxon>Tanacetum</taxon>
    </lineage>
</organism>
<dbReference type="Proteomes" id="UP001151760">
    <property type="component" value="Unassembled WGS sequence"/>
</dbReference>
<sequence length="557" mass="63260">MARYKHNQLKSKNYDEIQKLFDKEMKRVNTFVNMDSDLMKESETRAEGNDGDDVTIDATPLSVKIPIVDYKIYQEGKKSFFQIIRADGKTQMYLTFSKMLKNFDKEDLEVLWRIVKARFKKTEPVDYMDTFLHLNLKTMFEHHVEENQVFTINIHHDGIFIASPLRYVHGDLKQIIDIDFEGIKELKIDSDVQDFVRVGYENKWFVDLYVKHFDYDVMDFINEEANGVLSGGSSDEYYSSDEIEEFDDVDFHTEGEENVGMRYEHPEQLKQALANYGEFARLWDYRQTLLESNLGSTCKLEVEEVSSGSTYFKRFYICFKGLKDGWLDGCFLKHTCRGDLLISMGRDANNQMYPIAWAIVKVENIKNWSWILSLLHDDLNLQQGTGLTLISDSHKVRLLDVVGDWLPNAEHRKLLKKCQSGGRGHMGAESGGRGQTGAESGGRGGMGAKSGGRGGMGSGIRAMGTKSGGRGGRSGDRATMGGARGRRGGVRRRRGGGRGGKRGGGRGSNSGLKLMDEDDIRQSIEDEYMQGLLDEQEDLRQKQEKEHQDKLDEEALQ</sequence>
<comment type="caution">
    <text evidence="2">The sequence shown here is derived from an EMBL/GenBank/DDBJ whole genome shotgun (WGS) entry which is preliminary data.</text>
</comment>
<protein>
    <submittedName>
        <fullName evidence="2">Splicing factor</fullName>
    </submittedName>
</protein>
<accession>A0ABQ5FNY1</accession>
<evidence type="ECO:0000256" key="1">
    <source>
        <dbReference type="SAM" id="MobiDB-lite"/>
    </source>
</evidence>
<feature type="region of interest" description="Disordered" evidence="1">
    <location>
        <begin position="416"/>
        <end position="557"/>
    </location>
</feature>
<feature type="compositionally biased region" description="Basic residues" evidence="1">
    <location>
        <begin position="484"/>
        <end position="504"/>
    </location>
</feature>